<dbReference type="AlphaFoldDB" id="A0A2W5F2I9"/>
<comment type="subcellular location">
    <subcellularLocation>
        <location evidence="1">Membrane</location>
        <topology evidence="1">Single-pass membrane protein</topology>
    </subcellularLocation>
</comment>
<dbReference type="GO" id="GO:0005737">
    <property type="term" value="C:cytoplasm"/>
    <property type="evidence" value="ECO:0007669"/>
    <property type="project" value="TreeGrafter"/>
</dbReference>
<keyword evidence="6" id="KW-0472">Membrane</keyword>
<evidence type="ECO:0008006" key="9">
    <source>
        <dbReference type="Google" id="ProtNLM"/>
    </source>
</evidence>
<keyword evidence="2" id="KW-0328">Glycosyltransferase</keyword>
<dbReference type="Proteomes" id="UP000249645">
    <property type="component" value="Unassembled WGS sequence"/>
</dbReference>
<name>A0A2W5F2I9_9SPHI</name>
<evidence type="ECO:0000313" key="7">
    <source>
        <dbReference type="EMBL" id="PZP47810.1"/>
    </source>
</evidence>
<evidence type="ECO:0000256" key="5">
    <source>
        <dbReference type="ARBA" id="ARBA00022989"/>
    </source>
</evidence>
<evidence type="ECO:0000256" key="3">
    <source>
        <dbReference type="ARBA" id="ARBA00022679"/>
    </source>
</evidence>
<accession>A0A2W5F2I9</accession>
<dbReference type="InterPro" id="IPR008166">
    <property type="entry name" value="Glyco_transf_92"/>
</dbReference>
<evidence type="ECO:0000256" key="2">
    <source>
        <dbReference type="ARBA" id="ARBA00022676"/>
    </source>
</evidence>
<sequence length="274" mass="32448">MSWIFSNLLNFLISKGRRPKYYVSICAIQKDENDYLEEWIRFHLKIGIDHFFIYDNGSKISPSLILREYTNKGVVTIINYPGDSKQNEAYLHCIKRNKYLSKWIACIDIDEYIVPKIPKGDLKGFLKDFEHYGGFGMNWLIFGSNGHKFKTKKSQLESFVMRSYEDFPVNKHIKSIVQPKFVIDVNSPHHFKFVMGKKCVNENFEIIEGPFSEHSSKKIQLNHYYCRSEEEYLEKISRGYADHIGERLISQYEAHNKDANYVQDDYAFRLYNNR</sequence>
<protein>
    <recommendedName>
        <fullName evidence="9">Glycosyl transferase family 2</fullName>
    </recommendedName>
</protein>
<reference evidence="7 8" key="1">
    <citation type="submission" date="2017-11" db="EMBL/GenBank/DDBJ databases">
        <title>Infants hospitalized years apart are colonized by the same room-sourced microbial strains.</title>
        <authorList>
            <person name="Brooks B."/>
            <person name="Olm M.R."/>
            <person name="Firek B.A."/>
            <person name="Baker R."/>
            <person name="Thomas B.C."/>
            <person name="Morowitz M.J."/>
            <person name="Banfield J.F."/>
        </authorList>
    </citation>
    <scope>NUCLEOTIDE SEQUENCE [LARGE SCALE GENOMIC DNA]</scope>
    <source>
        <strain evidence="7">S2_009_000_R2_76</strain>
    </source>
</reference>
<dbReference type="PANTHER" id="PTHR21461">
    <property type="entry name" value="GLYCOSYLTRANSFERASE FAMILY 92 PROTEIN"/>
    <property type="match status" value="1"/>
</dbReference>
<evidence type="ECO:0000256" key="4">
    <source>
        <dbReference type="ARBA" id="ARBA00022692"/>
    </source>
</evidence>
<gene>
    <name evidence="7" type="ORF">DI598_10670</name>
</gene>
<dbReference type="EMBL" id="QFOI01000181">
    <property type="protein sequence ID" value="PZP47810.1"/>
    <property type="molecule type" value="Genomic_DNA"/>
</dbReference>
<organism evidence="7 8">
    <name type="scientific">Pseudopedobacter saltans</name>
    <dbReference type="NCBI Taxonomy" id="151895"/>
    <lineage>
        <taxon>Bacteria</taxon>
        <taxon>Pseudomonadati</taxon>
        <taxon>Bacteroidota</taxon>
        <taxon>Sphingobacteriia</taxon>
        <taxon>Sphingobacteriales</taxon>
        <taxon>Sphingobacteriaceae</taxon>
        <taxon>Pseudopedobacter</taxon>
    </lineage>
</organism>
<keyword evidence="3" id="KW-0808">Transferase</keyword>
<dbReference type="GO" id="GO:0016757">
    <property type="term" value="F:glycosyltransferase activity"/>
    <property type="evidence" value="ECO:0007669"/>
    <property type="project" value="UniProtKB-KW"/>
</dbReference>
<dbReference type="GO" id="GO:0016020">
    <property type="term" value="C:membrane"/>
    <property type="evidence" value="ECO:0007669"/>
    <property type="project" value="UniProtKB-SubCell"/>
</dbReference>
<dbReference type="Pfam" id="PF01697">
    <property type="entry name" value="Glyco_transf_92"/>
    <property type="match status" value="1"/>
</dbReference>
<keyword evidence="4" id="KW-0812">Transmembrane</keyword>
<comment type="caution">
    <text evidence="7">The sequence shown here is derived from an EMBL/GenBank/DDBJ whole genome shotgun (WGS) entry which is preliminary data.</text>
</comment>
<keyword evidence="5" id="KW-1133">Transmembrane helix</keyword>
<evidence type="ECO:0000256" key="6">
    <source>
        <dbReference type="ARBA" id="ARBA00023136"/>
    </source>
</evidence>
<evidence type="ECO:0000313" key="8">
    <source>
        <dbReference type="Proteomes" id="UP000249645"/>
    </source>
</evidence>
<evidence type="ECO:0000256" key="1">
    <source>
        <dbReference type="ARBA" id="ARBA00004167"/>
    </source>
</evidence>
<dbReference type="PANTHER" id="PTHR21461:SF69">
    <property type="entry name" value="GLYCOSYLTRANSFERASE FAMILY 92 PROTEIN"/>
    <property type="match status" value="1"/>
</dbReference>
<proteinExistence type="predicted"/>